<comment type="catalytic activity">
    <reaction evidence="1">
        <text>ATP + protein L-histidine = ADP + protein N-phospho-L-histidine.</text>
        <dbReference type="EC" id="2.7.13.3"/>
    </reaction>
</comment>
<dbReference type="SMART" id="SM01079">
    <property type="entry name" value="CHASE"/>
    <property type="match status" value="1"/>
</dbReference>
<accession>A0A936F0X2</accession>
<dbReference type="InterPro" id="IPR042240">
    <property type="entry name" value="CHASE_sf"/>
</dbReference>
<dbReference type="PROSITE" id="PS50109">
    <property type="entry name" value="HIS_KIN"/>
    <property type="match status" value="1"/>
</dbReference>
<dbReference type="InterPro" id="IPR003594">
    <property type="entry name" value="HATPase_dom"/>
</dbReference>
<feature type="domain" description="PAC" evidence="13">
    <location>
        <begin position="408"/>
        <end position="458"/>
    </location>
</feature>
<dbReference type="InterPro" id="IPR004358">
    <property type="entry name" value="Sig_transdc_His_kin-like_C"/>
</dbReference>
<dbReference type="InterPro" id="IPR006189">
    <property type="entry name" value="CHASE_dom"/>
</dbReference>
<dbReference type="GO" id="GO:0016020">
    <property type="term" value="C:membrane"/>
    <property type="evidence" value="ECO:0007669"/>
    <property type="project" value="UniProtKB-SubCell"/>
</dbReference>
<dbReference type="SUPFAM" id="SSF52172">
    <property type="entry name" value="CheY-like"/>
    <property type="match status" value="1"/>
</dbReference>
<dbReference type="EC" id="2.7.13.3" evidence="3"/>
<keyword evidence="4 8" id="KW-0597">Phosphoprotein</keyword>
<evidence type="ECO:0000256" key="6">
    <source>
        <dbReference type="ARBA" id="ARBA00022989"/>
    </source>
</evidence>
<evidence type="ECO:0000259" key="11">
    <source>
        <dbReference type="PROSITE" id="PS50110"/>
    </source>
</evidence>
<dbReference type="Gene3D" id="1.10.287.130">
    <property type="match status" value="1"/>
</dbReference>
<dbReference type="PROSITE" id="PS50112">
    <property type="entry name" value="PAS"/>
    <property type="match status" value="1"/>
</dbReference>
<dbReference type="InterPro" id="IPR013655">
    <property type="entry name" value="PAS_fold_3"/>
</dbReference>
<feature type="domain" description="Response regulatory" evidence="11">
    <location>
        <begin position="726"/>
        <end position="838"/>
    </location>
</feature>
<dbReference type="InterPro" id="IPR001789">
    <property type="entry name" value="Sig_transdc_resp-reg_receiver"/>
</dbReference>
<dbReference type="InterPro" id="IPR036890">
    <property type="entry name" value="HATPase_C_sf"/>
</dbReference>
<dbReference type="InterPro" id="IPR003661">
    <property type="entry name" value="HisK_dim/P_dom"/>
</dbReference>
<dbReference type="PRINTS" id="PR00344">
    <property type="entry name" value="BCTRLSENSOR"/>
</dbReference>
<dbReference type="Proteomes" id="UP000709959">
    <property type="component" value="Unassembled WGS sequence"/>
</dbReference>
<dbReference type="Pfam" id="PF00512">
    <property type="entry name" value="HisKA"/>
    <property type="match status" value="1"/>
</dbReference>
<evidence type="ECO:0000256" key="4">
    <source>
        <dbReference type="ARBA" id="ARBA00022553"/>
    </source>
</evidence>
<organism evidence="14 15">
    <name type="scientific">Candidatus Geothrix odensensis</name>
    <dbReference type="NCBI Taxonomy" id="2954440"/>
    <lineage>
        <taxon>Bacteria</taxon>
        <taxon>Pseudomonadati</taxon>
        <taxon>Acidobacteriota</taxon>
        <taxon>Holophagae</taxon>
        <taxon>Holophagales</taxon>
        <taxon>Holophagaceae</taxon>
        <taxon>Geothrix</taxon>
    </lineage>
</organism>
<proteinExistence type="predicted"/>
<dbReference type="PANTHER" id="PTHR43065:SF42">
    <property type="entry name" value="TWO-COMPONENT SENSOR PPRA"/>
    <property type="match status" value="1"/>
</dbReference>
<dbReference type="Pfam" id="PF00072">
    <property type="entry name" value="Response_reg"/>
    <property type="match status" value="1"/>
</dbReference>
<dbReference type="Gene3D" id="3.30.450.20">
    <property type="entry name" value="PAS domain"/>
    <property type="match status" value="1"/>
</dbReference>
<evidence type="ECO:0000256" key="9">
    <source>
        <dbReference type="SAM" id="Phobius"/>
    </source>
</evidence>
<dbReference type="InterPro" id="IPR011006">
    <property type="entry name" value="CheY-like_superfamily"/>
</dbReference>
<dbReference type="InterPro" id="IPR000014">
    <property type="entry name" value="PAS"/>
</dbReference>
<dbReference type="SMART" id="SM00091">
    <property type="entry name" value="PAS"/>
    <property type="match status" value="1"/>
</dbReference>
<dbReference type="Gene3D" id="3.40.50.2300">
    <property type="match status" value="1"/>
</dbReference>
<feature type="domain" description="Histidine kinase" evidence="10">
    <location>
        <begin position="478"/>
        <end position="703"/>
    </location>
</feature>
<dbReference type="AlphaFoldDB" id="A0A936F0X2"/>
<evidence type="ECO:0000259" key="13">
    <source>
        <dbReference type="PROSITE" id="PS50113"/>
    </source>
</evidence>
<dbReference type="InterPro" id="IPR000700">
    <property type="entry name" value="PAS-assoc_C"/>
</dbReference>
<dbReference type="Pfam" id="PF08447">
    <property type="entry name" value="PAS_3"/>
    <property type="match status" value="1"/>
</dbReference>
<keyword evidence="5 9" id="KW-0812">Transmembrane</keyword>
<sequence length="839" mass="90553">MSPSYTPSPRARRGRYLQALGQVTPWLVLLLGLGGTTWAWRTLTLQERSFQASRLDGALAQTREAVEHRIEEQTKLLLGAQGLVVGRPHLVAEDWRAFVASLDLRRLSPGTRLLGFVPRSVLEGRPGALPLLGDEGNAALLGSKGMGLLSLPAFQEVAGRARDLGELTVSKRLDLPGEQVPSIALVFPVFRGFAVPGDQAARRADFQGLVVCLADSHEMFRAMYGVSPIADLDVEIYDDPSCRAEGLLYDRDLCVAMLGSATAFRSGARHTPLAVGGQRWTLVVGFVPTATGALVDRPRTVALGGALVSLLAFGLTLFLAYSRSKLEGLTHQLQESEARFRSVAETASCGIFIYSDRIEYMNEAGSRITGHPLGEIVGLPFLKLVHPLDQELVSARARARLRGDSVPLRYEFRIQTKQGETRWIDFAAGTVTLGERVYGLGTAFDVTERVKANDARLKVERKLLEAQRLESLGLLAGGVAHDFNNLLTVIQGNAGMVREAVNEPELARTCLWNIEETCRRASDLVRQMLAYSGRGTVQFQLLDLNRLIQDIAQLLSVSIAKGITLRYDLAEALPPVSADAAQLQQVVMNLVTNAAEAIGEAEGTVTLRSGVRELGETEVSGLRVAEALSPGSFVFLEVVDTGAGMDGETQARIFDPFFTTKFTGRGLGLAAMQGIVRSHGGGVDIQSRPGAGTLFRVYLPAQTGRGLATGPAEPALAQTRVVGAGLVLVADDEPGIRDFARRVLERSGFEVIVAEDGVQAVEHVRAHRQELRLVLLDLTMPRQGGEEALRDMRALGFAGPVIRWSGYALNEAAPDPQAPFLRKPFSGDELLAAVGKVLG</sequence>
<reference evidence="14 15" key="1">
    <citation type="submission" date="2020-10" db="EMBL/GenBank/DDBJ databases">
        <title>Connecting structure to function with the recovery of over 1000 high-quality activated sludge metagenome-assembled genomes encoding full-length rRNA genes using long-read sequencing.</title>
        <authorList>
            <person name="Singleton C.M."/>
            <person name="Petriglieri F."/>
            <person name="Kristensen J.M."/>
            <person name="Kirkegaard R.H."/>
            <person name="Michaelsen T.Y."/>
            <person name="Andersen M.H."/>
            <person name="Karst S.M."/>
            <person name="Dueholm M.S."/>
            <person name="Nielsen P.H."/>
            <person name="Albertsen M."/>
        </authorList>
    </citation>
    <scope>NUCLEOTIDE SEQUENCE [LARGE SCALE GENOMIC DNA]</scope>
    <source>
        <strain evidence="14">OdNE_18-Q3-R46-58_MAXAC.008</strain>
    </source>
</reference>
<evidence type="ECO:0000256" key="1">
    <source>
        <dbReference type="ARBA" id="ARBA00000085"/>
    </source>
</evidence>
<feature type="transmembrane region" description="Helical" evidence="9">
    <location>
        <begin position="20"/>
        <end position="40"/>
    </location>
</feature>
<feature type="domain" description="PAS" evidence="12">
    <location>
        <begin position="336"/>
        <end position="404"/>
    </location>
</feature>
<dbReference type="SMART" id="SM00448">
    <property type="entry name" value="REC"/>
    <property type="match status" value="1"/>
</dbReference>
<dbReference type="PANTHER" id="PTHR43065">
    <property type="entry name" value="SENSOR HISTIDINE KINASE"/>
    <property type="match status" value="1"/>
</dbReference>
<evidence type="ECO:0000313" key="15">
    <source>
        <dbReference type="Proteomes" id="UP000709959"/>
    </source>
</evidence>
<dbReference type="SUPFAM" id="SSF55785">
    <property type="entry name" value="PYP-like sensor domain (PAS domain)"/>
    <property type="match status" value="1"/>
</dbReference>
<evidence type="ECO:0000259" key="12">
    <source>
        <dbReference type="PROSITE" id="PS50112"/>
    </source>
</evidence>
<keyword evidence="6 9" id="KW-1133">Transmembrane helix</keyword>
<dbReference type="Pfam" id="PF02518">
    <property type="entry name" value="HATPase_c"/>
    <property type="match status" value="1"/>
</dbReference>
<dbReference type="InterPro" id="IPR035965">
    <property type="entry name" value="PAS-like_dom_sf"/>
</dbReference>
<dbReference type="PROSITE" id="PS50113">
    <property type="entry name" value="PAC"/>
    <property type="match status" value="1"/>
</dbReference>
<dbReference type="SUPFAM" id="SSF55874">
    <property type="entry name" value="ATPase domain of HSP90 chaperone/DNA topoisomerase II/histidine kinase"/>
    <property type="match status" value="1"/>
</dbReference>
<dbReference type="CDD" id="cd00130">
    <property type="entry name" value="PAS"/>
    <property type="match status" value="1"/>
</dbReference>
<dbReference type="CDD" id="cd17546">
    <property type="entry name" value="REC_hyHK_CKI1_RcsC-like"/>
    <property type="match status" value="1"/>
</dbReference>
<dbReference type="Gene3D" id="3.30.450.350">
    <property type="entry name" value="CHASE domain"/>
    <property type="match status" value="1"/>
</dbReference>
<dbReference type="NCBIfam" id="TIGR00229">
    <property type="entry name" value="sensory_box"/>
    <property type="match status" value="1"/>
</dbReference>
<name>A0A936F0X2_9BACT</name>
<dbReference type="GO" id="GO:0000155">
    <property type="term" value="F:phosphorelay sensor kinase activity"/>
    <property type="evidence" value="ECO:0007669"/>
    <property type="project" value="InterPro"/>
</dbReference>
<evidence type="ECO:0000256" key="5">
    <source>
        <dbReference type="ARBA" id="ARBA00022692"/>
    </source>
</evidence>
<dbReference type="SMART" id="SM00387">
    <property type="entry name" value="HATPase_c"/>
    <property type="match status" value="1"/>
</dbReference>
<dbReference type="EMBL" id="JADKCH010000003">
    <property type="protein sequence ID" value="MBK8572098.1"/>
    <property type="molecule type" value="Genomic_DNA"/>
</dbReference>
<evidence type="ECO:0000259" key="10">
    <source>
        <dbReference type="PROSITE" id="PS50109"/>
    </source>
</evidence>
<comment type="subcellular location">
    <subcellularLocation>
        <location evidence="2">Membrane</location>
    </subcellularLocation>
</comment>
<evidence type="ECO:0000256" key="7">
    <source>
        <dbReference type="ARBA" id="ARBA00023136"/>
    </source>
</evidence>
<feature type="modified residue" description="4-aspartylphosphate" evidence="8">
    <location>
        <position position="777"/>
    </location>
</feature>
<dbReference type="SUPFAM" id="SSF47384">
    <property type="entry name" value="Homodimeric domain of signal transducing histidine kinase"/>
    <property type="match status" value="1"/>
</dbReference>
<protein>
    <recommendedName>
        <fullName evidence="3">histidine kinase</fullName>
        <ecNumber evidence="3">2.7.13.3</ecNumber>
    </recommendedName>
</protein>
<comment type="caution">
    <text evidence="14">The sequence shown here is derived from an EMBL/GenBank/DDBJ whole genome shotgun (WGS) entry which is preliminary data.</text>
</comment>
<dbReference type="InterPro" id="IPR005467">
    <property type="entry name" value="His_kinase_dom"/>
</dbReference>
<dbReference type="InterPro" id="IPR036097">
    <property type="entry name" value="HisK_dim/P_sf"/>
</dbReference>
<evidence type="ECO:0000313" key="14">
    <source>
        <dbReference type="EMBL" id="MBK8572098.1"/>
    </source>
</evidence>
<evidence type="ECO:0000256" key="3">
    <source>
        <dbReference type="ARBA" id="ARBA00012438"/>
    </source>
</evidence>
<evidence type="ECO:0000256" key="8">
    <source>
        <dbReference type="PROSITE-ProRule" id="PRU00169"/>
    </source>
</evidence>
<dbReference type="CDD" id="cd00082">
    <property type="entry name" value="HisKA"/>
    <property type="match status" value="1"/>
</dbReference>
<evidence type="ECO:0000256" key="2">
    <source>
        <dbReference type="ARBA" id="ARBA00004370"/>
    </source>
</evidence>
<dbReference type="Gene3D" id="3.30.565.10">
    <property type="entry name" value="Histidine kinase-like ATPase, C-terminal domain"/>
    <property type="match status" value="1"/>
</dbReference>
<dbReference type="Pfam" id="PF03924">
    <property type="entry name" value="CHASE"/>
    <property type="match status" value="1"/>
</dbReference>
<keyword evidence="7 9" id="KW-0472">Membrane</keyword>
<feature type="transmembrane region" description="Helical" evidence="9">
    <location>
        <begin position="301"/>
        <end position="321"/>
    </location>
</feature>
<gene>
    <name evidence="14" type="ORF">IPN91_05500</name>
</gene>
<dbReference type="PROSITE" id="PS50110">
    <property type="entry name" value="RESPONSE_REGULATORY"/>
    <property type="match status" value="1"/>
</dbReference>
<dbReference type="SMART" id="SM00388">
    <property type="entry name" value="HisKA"/>
    <property type="match status" value="1"/>
</dbReference>